<dbReference type="AlphaFoldDB" id="A0A2R8AFX8"/>
<proteinExistence type="predicted"/>
<evidence type="ECO:0000313" key="1">
    <source>
        <dbReference type="EMBL" id="SPF31097.1"/>
    </source>
</evidence>
<protein>
    <submittedName>
        <fullName evidence="1">Uncharacterized protein</fullName>
    </submittedName>
</protein>
<organism evidence="1 2">
    <name type="scientific">Pontivivens insulae</name>
    <dbReference type="NCBI Taxonomy" id="1639689"/>
    <lineage>
        <taxon>Bacteria</taxon>
        <taxon>Pseudomonadati</taxon>
        <taxon>Pseudomonadota</taxon>
        <taxon>Alphaproteobacteria</taxon>
        <taxon>Rhodobacterales</taxon>
        <taxon>Paracoccaceae</taxon>
        <taxon>Pontivivens</taxon>
    </lineage>
</organism>
<sequence length="247" mass="27453">MTETNTSKPDTKLTIQFHHMMRNDEFNNLVDDLDLLFGDSDRNPLHRDLLMMKVMLPSSNEFWTALQSLGDAAKTLNALGIGQASHIGGSHVGYGDFILSNARDILRDPKPGETGRTKLTDVKKRARVIDLFEFAKHAALDGNPPSMEADRETFQRVYDAHLSNHGVSSTSRAPSRAMLDQADAVRSQLADKPVDQRYVAEGDPGRKAWLAEAYDKLAEVGLDPKSPKITEDRANITNIWLRPLAMA</sequence>
<evidence type="ECO:0000313" key="2">
    <source>
        <dbReference type="Proteomes" id="UP000244932"/>
    </source>
</evidence>
<gene>
    <name evidence="1" type="ORF">POI8812_03448</name>
</gene>
<accession>A0A2R8AFX8</accession>
<name>A0A2R8AFX8_9RHOB</name>
<keyword evidence="2" id="KW-1185">Reference proteome</keyword>
<dbReference type="EMBL" id="OMKW01000005">
    <property type="protein sequence ID" value="SPF31097.1"/>
    <property type="molecule type" value="Genomic_DNA"/>
</dbReference>
<reference evidence="1 2" key="1">
    <citation type="submission" date="2018-03" db="EMBL/GenBank/DDBJ databases">
        <authorList>
            <person name="Keele B.F."/>
        </authorList>
    </citation>
    <scope>NUCLEOTIDE SEQUENCE [LARGE SCALE GENOMIC DNA]</scope>
    <source>
        <strain evidence="1 2">CeCT 8812</strain>
    </source>
</reference>
<dbReference type="OrthoDB" id="9814909at2"/>
<dbReference type="Proteomes" id="UP000244932">
    <property type="component" value="Unassembled WGS sequence"/>
</dbReference>
<dbReference type="RefSeq" id="WP_108783816.1">
    <property type="nucleotide sequence ID" value="NZ_OMKW01000005.1"/>
</dbReference>